<proteinExistence type="predicted"/>
<dbReference type="FunFam" id="1.20.1050.10:FF:000006">
    <property type="entry name" value="Elongation factor 1 gamma"/>
    <property type="match status" value="1"/>
</dbReference>
<protein>
    <recommendedName>
        <fullName evidence="9">Glutathione transferase</fullName>
    </recommendedName>
</protein>
<dbReference type="SUPFAM" id="SSF89942">
    <property type="entry name" value="eEF1-gamma domain"/>
    <property type="match status" value="1"/>
</dbReference>
<dbReference type="AlphaFoldDB" id="A0A7S3XWT6"/>
<dbReference type="PROSITE" id="PS50404">
    <property type="entry name" value="GST_NTER"/>
    <property type="match status" value="1"/>
</dbReference>
<dbReference type="SFLD" id="SFLDG00358">
    <property type="entry name" value="Main_(cytGST)"/>
    <property type="match status" value="1"/>
</dbReference>
<dbReference type="Pfam" id="PF02798">
    <property type="entry name" value="GST_N"/>
    <property type="match status" value="1"/>
</dbReference>
<evidence type="ECO:0000259" key="5">
    <source>
        <dbReference type="PROSITE" id="PS50040"/>
    </source>
</evidence>
<feature type="region of interest" description="Disordered" evidence="4">
    <location>
        <begin position="217"/>
        <end position="275"/>
    </location>
</feature>
<feature type="domain" description="GST C-terminal" evidence="7">
    <location>
        <begin position="86"/>
        <end position="222"/>
    </location>
</feature>
<reference evidence="8" key="1">
    <citation type="submission" date="2021-01" db="EMBL/GenBank/DDBJ databases">
        <authorList>
            <person name="Corre E."/>
            <person name="Pelletier E."/>
            <person name="Niang G."/>
            <person name="Scheremetjew M."/>
            <person name="Finn R."/>
            <person name="Kale V."/>
            <person name="Holt S."/>
            <person name="Cochrane G."/>
            <person name="Meng A."/>
            <person name="Brown T."/>
            <person name="Cohen L."/>
        </authorList>
    </citation>
    <scope>NUCLEOTIDE SEQUENCE</scope>
    <source>
        <strain evidence="8">CCMP3107</strain>
    </source>
</reference>
<dbReference type="Pfam" id="PF00647">
    <property type="entry name" value="EF1G"/>
    <property type="match status" value="1"/>
</dbReference>
<dbReference type="PANTHER" id="PTHR43986:SF1">
    <property type="entry name" value="ELONGATION FACTOR 1-GAMMA"/>
    <property type="match status" value="1"/>
</dbReference>
<dbReference type="EMBL" id="HBIU01028790">
    <property type="protein sequence ID" value="CAE0634554.1"/>
    <property type="molecule type" value="Transcribed_RNA"/>
</dbReference>
<dbReference type="InterPro" id="IPR004046">
    <property type="entry name" value="GST_C"/>
</dbReference>
<gene>
    <name evidence="8" type="ORF">HAKA00212_LOCUS13272</name>
</gene>
<dbReference type="SMART" id="SM01183">
    <property type="entry name" value="EF1G"/>
    <property type="match status" value="1"/>
</dbReference>
<dbReference type="InterPro" id="IPR036433">
    <property type="entry name" value="EF1B_G_C_sf"/>
</dbReference>
<dbReference type="InterPro" id="IPR004045">
    <property type="entry name" value="Glutathione_S-Trfase_N"/>
</dbReference>
<dbReference type="Gene3D" id="3.40.30.10">
    <property type="entry name" value="Glutaredoxin"/>
    <property type="match status" value="1"/>
</dbReference>
<dbReference type="Gene3D" id="3.30.70.1010">
    <property type="entry name" value="Translation elongation factor EF1B, gamma chain, conserved domain"/>
    <property type="match status" value="1"/>
</dbReference>
<sequence length="435" mass="48278">MSLKLYTYPGNFRAFKILVAAEYNGIDIEIPDFKMLEDNKTPDFLAKSPLGKVPVLDTPQGSIFESNAIARYVARMRRDTELYGVSFFESAQVDSWIDFSTQEVELPATMWFYPVIGYMPFNPLATEKAKTDLAKALGVLEGHLLDKTYLVGDKITLADITLCSALVYPMKLVMDAAYRADFPCVQRWFTTVVNQPQFKAVVGEVVLCETELTASGAPAPAAGGGKKDKKAGKAKGGDKKGGDKKGGDKPKKEKAAKKEKAPAPAPAPAPTEKKEEHVLKVLDKTSPSPFNNDTWKKEYSNCTSFDAAMATFWEMFDAEGWSLWKCTYNYNAENTVMFMTSNLVSGFVQRSGEIRKWGFGVMQIVGEGPFEVVGVWLMRGQEIKPLLDANDDAEYYTWTKIAAPVSDADKAMISEMWCSETTIEGKKIQDCKVFK</sequence>
<dbReference type="GO" id="GO:0005737">
    <property type="term" value="C:cytoplasm"/>
    <property type="evidence" value="ECO:0007669"/>
    <property type="project" value="TreeGrafter"/>
</dbReference>
<keyword evidence="2 3" id="KW-0648">Protein biosynthesis</keyword>
<dbReference type="InterPro" id="IPR036282">
    <property type="entry name" value="Glutathione-S-Trfase_C_sf"/>
</dbReference>
<keyword evidence="1 3" id="KW-0251">Elongation factor</keyword>
<dbReference type="GO" id="GO:0003746">
    <property type="term" value="F:translation elongation factor activity"/>
    <property type="evidence" value="ECO:0007669"/>
    <property type="project" value="UniProtKB-UniRule"/>
</dbReference>
<dbReference type="InterPro" id="IPR050802">
    <property type="entry name" value="EF-GSTs"/>
</dbReference>
<dbReference type="PROSITE" id="PS50040">
    <property type="entry name" value="EF1G_C"/>
    <property type="match status" value="1"/>
</dbReference>
<evidence type="ECO:0000256" key="1">
    <source>
        <dbReference type="ARBA" id="ARBA00022768"/>
    </source>
</evidence>
<feature type="compositionally biased region" description="Basic and acidic residues" evidence="4">
    <location>
        <begin position="235"/>
        <end position="261"/>
    </location>
</feature>
<name>A0A7S3XWT6_HETAK</name>
<feature type="domain" description="EF-1-gamma C-terminal" evidence="5">
    <location>
        <begin position="275"/>
        <end position="435"/>
    </location>
</feature>
<dbReference type="FunFam" id="3.30.70.1010:FF:000001">
    <property type="entry name" value="Elongation factor 1-gamma 1"/>
    <property type="match status" value="1"/>
</dbReference>
<evidence type="ECO:0000256" key="2">
    <source>
        <dbReference type="ARBA" id="ARBA00022917"/>
    </source>
</evidence>
<dbReference type="CDD" id="cd03181">
    <property type="entry name" value="GST_C_EF1Bgamma_like"/>
    <property type="match status" value="1"/>
</dbReference>
<organism evidence="8">
    <name type="scientific">Heterosigma akashiwo</name>
    <name type="common">Chromophytic alga</name>
    <name type="synonym">Heterosigma carterae</name>
    <dbReference type="NCBI Taxonomy" id="2829"/>
    <lineage>
        <taxon>Eukaryota</taxon>
        <taxon>Sar</taxon>
        <taxon>Stramenopiles</taxon>
        <taxon>Ochrophyta</taxon>
        <taxon>Raphidophyceae</taxon>
        <taxon>Chattonellales</taxon>
        <taxon>Chattonellaceae</taxon>
        <taxon>Heterosigma</taxon>
    </lineage>
</organism>
<dbReference type="Gene3D" id="1.20.1050.10">
    <property type="match status" value="1"/>
</dbReference>
<dbReference type="PROSITE" id="PS50405">
    <property type="entry name" value="GST_CTER"/>
    <property type="match status" value="1"/>
</dbReference>
<dbReference type="InterPro" id="IPR040079">
    <property type="entry name" value="Glutathione_S-Trfase"/>
</dbReference>
<dbReference type="PANTHER" id="PTHR43986">
    <property type="entry name" value="ELONGATION FACTOR 1-GAMMA"/>
    <property type="match status" value="1"/>
</dbReference>
<dbReference type="InterPro" id="IPR036249">
    <property type="entry name" value="Thioredoxin-like_sf"/>
</dbReference>
<dbReference type="SUPFAM" id="SSF52833">
    <property type="entry name" value="Thioredoxin-like"/>
    <property type="match status" value="1"/>
</dbReference>
<evidence type="ECO:0000256" key="3">
    <source>
        <dbReference type="PROSITE-ProRule" id="PRU00519"/>
    </source>
</evidence>
<dbReference type="InterPro" id="IPR010987">
    <property type="entry name" value="Glutathione-S-Trfase_C-like"/>
</dbReference>
<dbReference type="GO" id="GO:0005634">
    <property type="term" value="C:nucleus"/>
    <property type="evidence" value="ECO:0007669"/>
    <property type="project" value="TreeGrafter"/>
</dbReference>
<evidence type="ECO:0000259" key="7">
    <source>
        <dbReference type="PROSITE" id="PS50405"/>
    </source>
</evidence>
<dbReference type="SFLD" id="SFLDS00019">
    <property type="entry name" value="Glutathione_Transferase_(cytos"/>
    <property type="match status" value="1"/>
</dbReference>
<dbReference type="FunFam" id="3.40.30.10:FF:000148">
    <property type="entry name" value="Elongation factor 1B gamma"/>
    <property type="match status" value="1"/>
</dbReference>
<dbReference type="CDD" id="cd03044">
    <property type="entry name" value="GST_N_EF1Bgamma"/>
    <property type="match status" value="1"/>
</dbReference>
<feature type="domain" description="GST N-terminal" evidence="6">
    <location>
        <begin position="1"/>
        <end position="81"/>
    </location>
</feature>
<evidence type="ECO:0008006" key="9">
    <source>
        <dbReference type="Google" id="ProtNLM"/>
    </source>
</evidence>
<dbReference type="SUPFAM" id="SSF47616">
    <property type="entry name" value="GST C-terminal domain-like"/>
    <property type="match status" value="1"/>
</dbReference>
<evidence type="ECO:0000259" key="6">
    <source>
        <dbReference type="PROSITE" id="PS50404"/>
    </source>
</evidence>
<evidence type="ECO:0000313" key="8">
    <source>
        <dbReference type="EMBL" id="CAE0634554.1"/>
    </source>
</evidence>
<accession>A0A7S3XWT6</accession>
<dbReference type="Pfam" id="PF00043">
    <property type="entry name" value="GST_C"/>
    <property type="match status" value="1"/>
</dbReference>
<evidence type="ECO:0000256" key="4">
    <source>
        <dbReference type="SAM" id="MobiDB-lite"/>
    </source>
</evidence>
<dbReference type="InterPro" id="IPR001662">
    <property type="entry name" value="EF1B_G_C"/>
</dbReference>